<reference evidence="2 3" key="1">
    <citation type="submission" date="2021-03" db="EMBL/GenBank/DDBJ databases">
        <title>Genomic and phenotypic characterization of Chloracidobacterium isolates provides evidence for multiple species.</title>
        <authorList>
            <person name="Saini M.K."/>
            <person name="Costas A.M.G."/>
            <person name="Tank M."/>
            <person name="Bryant D.A."/>
        </authorList>
    </citation>
    <scope>NUCLEOTIDE SEQUENCE [LARGE SCALE GENOMIC DNA]</scope>
    <source>
        <strain evidence="2 3">BV2-C</strain>
    </source>
</reference>
<feature type="region of interest" description="Disordered" evidence="1">
    <location>
        <begin position="181"/>
        <end position="200"/>
    </location>
</feature>
<dbReference type="Proteomes" id="UP000676506">
    <property type="component" value="Chromosome 2"/>
</dbReference>
<dbReference type="EMBL" id="CP072649">
    <property type="protein sequence ID" value="QUW04016.1"/>
    <property type="molecule type" value="Genomic_DNA"/>
</dbReference>
<accession>A0ABX8BAR0</accession>
<proteinExistence type="predicted"/>
<protein>
    <recommendedName>
        <fullName evidence="4">Glycosyl transferase family 28 C-terminal domain-containing protein</fullName>
    </recommendedName>
</protein>
<keyword evidence="3" id="KW-1185">Reference proteome</keyword>
<evidence type="ECO:0000313" key="2">
    <source>
        <dbReference type="EMBL" id="QUW04016.1"/>
    </source>
</evidence>
<gene>
    <name evidence="2" type="ORF">J8C06_13255</name>
</gene>
<dbReference type="SUPFAM" id="SSF53756">
    <property type="entry name" value="UDP-Glycosyltransferase/glycogen phosphorylase"/>
    <property type="match status" value="1"/>
</dbReference>
<name>A0ABX8BAR0_9BACT</name>
<organism evidence="2 3">
    <name type="scientific">Chloracidobacterium validum</name>
    <dbReference type="NCBI Taxonomy" id="2821543"/>
    <lineage>
        <taxon>Bacteria</taxon>
        <taxon>Pseudomonadati</taxon>
        <taxon>Acidobacteriota</taxon>
        <taxon>Terriglobia</taxon>
        <taxon>Terriglobales</taxon>
        <taxon>Acidobacteriaceae</taxon>
        <taxon>Chloracidobacterium</taxon>
    </lineage>
</organism>
<dbReference type="Gene3D" id="3.40.50.2000">
    <property type="entry name" value="Glycogen Phosphorylase B"/>
    <property type="match status" value="1"/>
</dbReference>
<sequence length="603" mass="64684">MTRALTVVAYAVNGAGVGHLTRTLAVLRWMRRLALCAGRRLDAYVLTTSEAGQLALREGFATFKLPSKTVVRTAGLPKDDYLRLARQWVWHSLGLLNPDLLLVDTFPGGTFGELGPALDMPGRKMFIHRAVREGFDAAGFAAWLPYYDRILSIVEPGLVEQASDNDIDLDDFETDAAAWQAGAGQVGEQADDMQGTDGAPPPSVCAPVFPAVVRSRVRCVPPILLREPDERHDRATARRRLGVPDDAFALWLSAGGGGDATAERTLTTLMDALLPEQDIHLVVGAGPLFTGSPRRGARITWLTEPLAAEDFAGLDAAISAAGFNTTYELLSMGVPTALFAQEKIADDQAARLARAVAAGAALQLPARATGEPDTSALSGLLARLRDEFTRERLAARAAAFVLPDGARQAATYALQLLLDQSELQAAAARATPRLCRWLESHRPDAGLLARLWAVTSAVTDGDDLAEWLATVPDSFTVDEALTFLRRLPPPTDAADLEAALTLWGRLATALEAFVDDRARAAFLRHLPWSRRVAPDDQVRVLTRLLVAAHGTGDSLYRVLGVVERHTAGAEQDPFRWLAGLVAAAEEVQHGVALGASTTLAGDC</sequence>
<dbReference type="RefSeq" id="WP_211429905.1">
    <property type="nucleotide sequence ID" value="NZ_CP072649.1"/>
</dbReference>
<evidence type="ECO:0000256" key="1">
    <source>
        <dbReference type="SAM" id="MobiDB-lite"/>
    </source>
</evidence>
<evidence type="ECO:0008006" key="4">
    <source>
        <dbReference type="Google" id="ProtNLM"/>
    </source>
</evidence>
<evidence type="ECO:0000313" key="3">
    <source>
        <dbReference type="Proteomes" id="UP000676506"/>
    </source>
</evidence>